<name>A0A840FTF5_9BURK</name>
<proteinExistence type="predicted"/>
<evidence type="ECO:0000313" key="2">
    <source>
        <dbReference type="Proteomes" id="UP000524450"/>
    </source>
</evidence>
<dbReference type="Proteomes" id="UP000524450">
    <property type="component" value="Unassembled WGS sequence"/>
</dbReference>
<gene>
    <name evidence="1" type="ORF">GGD71_004221</name>
</gene>
<accession>A0A840FTF5</accession>
<dbReference type="EMBL" id="JACIFZ010000005">
    <property type="protein sequence ID" value="MBB4223435.1"/>
    <property type="molecule type" value="Genomic_DNA"/>
</dbReference>
<dbReference type="AlphaFoldDB" id="A0A840FTF5"/>
<evidence type="ECO:0000313" key="1">
    <source>
        <dbReference type="EMBL" id="MBB4223435.1"/>
    </source>
</evidence>
<dbReference type="RefSeq" id="WP_184640615.1">
    <property type="nucleotide sequence ID" value="NZ_JACIFZ010000005.1"/>
</dbReference>
<sequence length="101" mass="10800">MTIEMVLTLSIEKEAPGVYVATVLDSSGGRVTEEVDAYSSIESAIQAEAQAVPDDFAHFMEIRYGGFSTGTHLLEAIPDQAKALADRLVALVAEAYRVSGH</sequence>
<organism evidence="1 2">
    <name type="scientific">Variovorax guangxiensis</name>
    <dbReference type="NCBI Taxonomy" id="1775474"/>
    <lineage>
        <taxon>Bacteria</taxon>
        <taxon>Pseudomonadati</taxon>
        <taxon>Pseudomonadota</taxon>
        <taxon>Betaproteobacteria</taxon>
        <taxon>Burkholderiales</taxon>
        <taxon>Comamonadaceae</taxon>
        <taxon>Variovorax</taxon>
    </lineage>
</organism>
<comment type="caution">
    <text evidence="1">The sequence shown here is derived from an EMBL/GenBank/DDBJ whole genome shotgun (WGS) entry which is preliminary data.</text>
</comment>
<reference evidence="1 2" key="1">
    <citation type="submission" date="2020-08" db="EMBL/GenBank/DDBJ databases">
        <title>Genomic Encyclopedia of Type Strains, Phase IV (KMG-V): Genome sequencing to study the core and pangenomes of soil and plant-associated prokaryotes.</title>
        <authorList>
            <person name="Whitman W."/>
        </authorList>
    </citation>
    <scope>NUCLEOTIDE SEQUENCE [LARGE SCALE GENOMIC DNA]</scope>
    <source>
        <strain evidence="1 2">34/80</strain>
    </source>
</reference>
<protein>
    <submittedName>
        <fullName evidence="1">Uncharacterized protein</fullName>
    </submittedName>
</protein>